<proteinExistence type="predicted"/>
<dbReference type="PANTHER" id="PTHR37953:SF1">
    <property type="entry name" value="UPF0127 PROTEIN MJ1496"/>
    <property type="match status" value="1"/>
</dbReference>
<evidence type="ECO:0000313" key="2">
    <source>
        <dbReference type="EMBL" id="RKF15106.1"/>
    </source>
</evidence>
<dbReference type="AlphaFoldDB" id="A0A3A8B5N2"/>
<name>A0A3A8B5N2_9RHOB</name>
<feature type="signal peptide" evidence="1">
    <location>
        <begin position="1"/>
        <end position="26"/>
    </location>
</feature>
<keyword evidence="3" id="KW-1185">Reference proteome</keyword>
<feature type="chain" id="PRO_5017263651" evidence="1">
    <location>
        <begin position="27"/>
        <end position="161"/>
    </location>
</feature>
<organism evidence="2 3">
    <name type="scientific">Roseovarius spongiae</name>
    <dbReference type="NCBI Taxonomy" id="2320272"/>
    <lineage>
        <taxon>Bacteria</taxon>
        <taxon>Pseudomonadati</taxon>
        <taxon>Pseudomonadota</taxon>
        <taxon>Alphaproteobacteria</taxon>
        <taxon>Rhodobacterales</taxon>
        <taxon>Roseobacteraceae</taxon>
        <taxon>Roseovarius</taxon>
    </lineage>
</organism>
<keyword evidence="1" id="KW-0732">Signal</keyword>
<dbReference type="RefSeq" id="WP_121166244.1">
    <property type="nucleotide sequence ID" value="NZ_RAPE01000002.1"/>
</dbReference>
<dbReference type="InterPro" id="IPR003795">
    <property type="entry name" value="DUF192"/>
</dbReference>
<comment type="caution">
    <text evidence="2">The sequence shown here is derived from an EMBL/GenBank/DDBJ whole genome shotgun (WGS) entry which is preliminary data.</text>
</comment>
<dbReference type="PANTHER" id="PTHR37953">
    <property type="entry name" value="UPF0127 PROTEIN MJ1496"/>
    <property type="match status" value="1"/>
</dbReference>
<gene>
    <name evidence="2" type="ORF">D6850_09650</name>
</gene>
<sequence length="161" mass="17589">MGKRGEIRKAIAASLLALTIATPAAADVCREDRVDLRGDWGQANFTVELADDDAERAQGLMHRESLARSAGMLFVYPHEKRVAFWMKNTLIPLDMIFLDATGTVRKVHSNATPGDLSPIFGPHDTRAVLEINGGLARRLGITRGSVLRHPAFASDRAAWPC</sequence>
<evidence type="ECO:0000256" key="1">
    <source>
        <dbReference type="SAM" id="SignalP"/>
    </source>
</evidence>
<dbReference type="Pfam" id="PF02643">
    <property type="entry name" value="DUF192"/>
    <property type="match status" value="1"/>
</dbReference>
<reference evidence="2 3" key="1">
    <citation type="submission" date="2018-09" db="EMBL/GenBank/DDBJ databases">
        <title>Roseovarius spongiae sp. nov., isolated from a marine sponge.</title>
        <authorList>
            <person name="Zhuang L."/>
            <person name="Luo L."/>
        </authorList>
    </citation>
    <scope>NUCLEOTIDE SEQUENCE [LARGE SCALE GENOMIC DNA]</scope>
    <source>
        <strain evidence="2 3">HN-E21</strain>
    </source>
</reference>
<dbReference type="OrthoDB" id="9808290at2"/>
<evidence type="ECO:0000313" key="3">
    <source>
        <dbReference type="Proteomes" id="UP000281128"/>
    </source>
</evidence>
<dbReference type="EMBL" id="RAPE01000002">
    <property type="protein sequence ID" value="RKF15106.1"/>
    <property type="molecule type" value="Genomic_DNA"/>
</dbReference>
<dbReference type="Gene3D" id="2.60.120.1140">
    <property type="entry name" value="Protein of unknown function DUF192"/>
    <property type="match status" value="1"/>
</dbReference>
<dbReference type="InterPro" id="IPR038695">
    <property type="entry name" value="Saro_0823-like_sf"/>
</dbReference>
<protein>
    <submittedName>
        <fullName evidence="2">DUF192 domain-containing protein</fullName>
    </submittedName>
</protein>
<accession>A0A3A8B5N2</accession>
<dbReference type="Proteomes" id="UP000281128">
    <property type="component" value="Unassembled WGS sequence"/>
</dbReference>